<gene>
    <name evidence="2" type="ORF">C1I99_22800</name>
</gene>
<evidence type="ECO:0000313" key="2">
    <source>
        <dbReference type="EMBL" id="PZF91804.1"/>
    </source>
</evidence>
<keyword evidence="3" id="KW-1185">Reference proteome</keyword>
<feature type="compositionally biased region" description="Gly residues" evidence="1">
    <location>
        <begin position="1"/>
        <end position="21"/>
    </location>
</feature>
<sequence length="144" mass="14237">MPAGANGGGSDGDGIDEGSGGNAAIPSCPFTPERASEIVGRAMHADGNCLFRDGNGVAILTVTLASELAGSATFAYSREQAGKRYEGVAAVDKGDQGYLAAGETEAEAVVISGAGAFTVQISSFASDAAANEALLRKLIAAIPG</sequence>
<comment type="caution">
    <text evidence="2">The sequence shown here is derived from an EMBL/GenBank/DDBJ whole genome shotgun (WGS) entry which is preliminary data.</text>
</comment>
<proteinExistence type="predicted"/>
<accession>A0A2W2CFR5</accession>
<evidence type="ECO:0008006" key="4">
    <source>
        <dbReference type="Google" id="ProtNLM"/>
    </source>
</evidence>
<dbReference type="AlphaFoldDB" id="A0A2W2CFR5"/>
<organism evidence="2 3">
    <name type="scientific">Micromonospora deserti</name>
    <dbReference type="NCBI Taxonomy" id="2070366"/>
    <lineage>
        <taxon>Bacteria</taxon>
        <taxon>Bacillati</taxon>
        <taxon>Actinomycetota</taxon>
        <taxon>Actinomycetes</taxon>
        <taxon>Micromonosporales</taxon>
        <taxon>Micromonosporaceae</taxon>
        <taxon>Micromonospora</taxon>
    </lineage>
</organism>
<dbReference type="Proteomes" id="UP000248749">
    <property type="component" value="Unassembled WGS sequence"/>
</dbReference>
<feature type="region of interest" description="Disordered" evidence="1">
    <location>
        <begin position="1"/>
        <end position="27"/>
    </location>
</feature>
<dbReference type="EMBL" id="POUB01000195">
    <property type="protein sequence ID" value="PZF91804.1"/>
    <property type="molecule type" value="Genomic_DNA"/>
</dbReference>
<reference evidence="2 3" key="1">
    <citation type="submission" date="2018-01" db="EMBL/GenBank/DDBJ databases">
        <title>Draft genome sequence of Salinispora sp. 13K206.</title>
        <authorList>
            <person name="Sahin N."/>
            <person name="Saygin H."/>
            <person name="Ay H."/>
        </authorList>
    </citation>
    <scope>NUCLEOTIDE SEQUENCE [LARGE SCALE GENOMIC DNA]</scope>
    <source>
        <strain evidence="2 3">13K206</strain>
    </source>
</reference>
<evidence type="ECO:0000313" key="3">
    <source>
        <dbReference type="Proteomes" id="UP000248749"/>
    </source>
</evidence>
<evidence type="ECO:0000256" key="1">
    <source>
        <dbReference type="SAM" id="MobiDB-lite"/>
    </source>
</evidence>
<name>A0A2W2CFR5_9ACTN</name>
<protein>
    <recommendedName>
        <fullName evidence="4">DUF3558 domain-containing protein</fullName>
    </recommendedName>
</protein>